<proteinExistence type="predicted"/>
<keyword evidence="2" id="KW-1185">Reference proteome</keyword>
<dbReference type="InterPro" id="IPR036291">
    <property type="entry name" value="NAD(P)-bd_dom_sf"/>
</dbReference>
<evidence type="ECO:0000313" key="2">
    <source>
        <dbReference type="Proteomes" id="UP001215280"/>
    </source>
</evidence>
<organism evidence="1 2">
    <name type="scientific">Mycena maculata</name>
    <dbReference type="NCBI Taxonomy" id="230809"/>
    <lineage>
        <taxon>Eukaryota</taxon>
        <taxon>Fungi</taxon>
        <taxon>Dikarya</taxon>
        <taxon>Basidiomycota</taxon>
        <taxon>Agaricomycotina</taxon>
        <taxon>Agaricomycetes</taxon>
        <taxon>Agaricomycetidae</taxon>
        <taxon>Agaricales</taxon>
        <taxon>Marasmiineae</taxon>
        <taxon>Mycenaceae</taxon>
        <taxon>Mycena</taxon>
    </lineage>
</organism>
<name>A0AAD7I5W1_9AGAR</name>
<evidence type="ECO:0000313" key="1">
    <source>
        <dbReference type="EMBL" id="KAJ7735655.1"/>
    </source>
</evidence>
<dbReference type="SUPFAM" id="SSF51735">
    <property type="entry name" value="NAD(P)-binding Rossmann-fold domains"/>
    <property type="match status" value="1"/>
</dbReference>
<dbReference type="EMBL" id="JARJLG010000153">
    <property type="protein sequence ID" value="KAJ7735655.1"/>
    <property type="molecule type" value="Genomic_DNA"/>
</dbReference>
<dbReference type="Gene3D" id="3.40.50.720">
    <property type="entry name" value="NAD(P)-binding Rossmann-like Domain"/>
    <property type="match status" value="1"/>
</dbReference>
<dbReference type="Proteomes" id="UP001215280">
    <property type="component" value="Unassembled WGS sequence"/>
</dbReference>
<sequence>MVCIHGRFSLCFLPQTVMVQMTYGRFLREQWGQIPLLNGDLSGRSIVLTGATGGLGLEAAVHLAAMRPRNLLLTYRSLEKPQPAFQAFRTGLSQTIVTFVPRFNVFRIREKHGKHRPQLLLLTYRSLEKPQPAFQAFRTGLSQTIVTFVPRFNVFRIREKHGKHRPQLQY</sequence>
<gene>
    <name evidence="1" type="ORF">DFH07DRAFT_111514</name>
</gene>
<reference evidence="1" key="1">
    <citation type="submission" date="2023-03" db="EMBL/GenBank/DDBJ databases">
        <title>Massive genome expansion in bonnet fungi (Mycena s.s.) driven by repeated elements and novel gene families across ecological guilds.</title>
        <authorList>
            <consortium name="Lawrence Berkeley National Laboratory"/>
            <person name="Harder C.B."/>
            <person name="Miyauchi S."/>
            <person name="Viragh M."/>
            <person name="Kuo A."/>
            <person name="Thoen E."/>
            <person name="Andreopoulos B."/>
            <person name="Lu D."/>
            <person name="Skrede I."/>
            <person name="Drula E."/>
            <person name="Henrissat B."/>
            <person name="Morin E."/>
            <person name="Kohler A."/>
            <person name="Barry K."/>
            <person name="LaButti K."/>
            <person name="Morin E."/>
            <person name="Salamov A."/>
            <person name="Lipzen A."/>
            <person name="Mereny Z."/>
            <person name="Hegedus B."/>
            <person name="Baldrian P."/>
            <person name="Stursova M."/>
            <person name="Weitz H."/>
            <person name="Taylor A."/>
            <person name="Grigoriev I.V."/>
            <person name="Nagy L.G."/>
            <person name="Martin F."/>
            <person name="Kauserud H."/>
        </authorList>
    </citation>
    <scope>NUCLEOTIDE SEQUENCE</scope>
    <source>
        <strain evidence="1">CBHHK188m</strain>
    </source>
</reference>
<comment type="caution">
    <text evidence="1">The sequence shown here is derived from an EMBL/GenBank/DDBJ whole genome shotgun (WGS) entry which is preliminary data.</text>
</comment>
<accession>A0AAD7I5W1</accession>
<protein>
    <submittedName>
        <fullName evidence="1">Uncharacterized protein</fullName>
    </submittedName>
</protein>
<dbReference type="AlphaFoldDB" id="A0AAD7I5W1"/>